<keyword evidence="4" id="KW-1185">Reference proteome</keyword>
<feature type="signal peptide" evidence="1">
    <location>
        <begin position="1"/>
        <end position="23"/>
    </location>
</feature>
<protein>
    <submittedName>
        <fullName evidence="3">DUF3828 domain-containing protein</fullName>
    </submittedName>
</protein>
<dbReference type="OrthoDB" id="7174015at2"/>
<evidence type="ECO:0000259" key="2">
    <source>
        <dbReference type="Pfam" id="PF12883"/>
    </source>
</evidence>
<evidence type="ECO:0000313" key="4">
    <source>
        <dbReference type="Proteomes" id="UP000480854"/>
    </source>
</evidence>
<keyword evidence="1" id="KW-0732">Signal</keyword>
<reference evidence="3 4" key="1">
    <citation type="submission" date="2018-07" db="EMBL/GenBank/DDBJ databases">
        <title>Genome sequence of Azospirillum sp. ATCC 49961.</title>
        <authorList>
            <person name="Sant'Anna F.H."/>
            <person name="Baldani J.I."/>
            <person name="Zilli J.E."/>
            <person name="Reis V.M."/>
            <person name="Hartmann A."/>
            <person name="Cruz L."/>
            <person name="de Souza E.M."/>
            <person name="de Oliveira Pedrosa F."/>
            <person name="Passaglia L.M.P."/>
        </authorList>
    </citation>
    <scope>NUCLEOTIDE SEQUENCE [LARGE SCALE GENOMIC DNA]</scope>
    <source>
        <strain evidence="3 4">ATCC 49961</strain>
    </source>
</reference>
<dbReference type="InterPro" id="IPR024289">
    <property type="entry name" value="DUF3828"/>
</dbReference>
<name>A0A9W7KNL9_9PROT</name>
<dbReference type="EMBL" id="QOKW01000058">
    <property type="protein sequence ID" value="KAA0675704.1"/>
    <property type="molecule type" value="Genomic_DNA"/>
</dbReference>
<evidence type="ECO:0000256" key="1">
    <source>
        <dbReference type="SAM" id="SignalP"/>
    </source>
</evidence>
<comment type="caution">
    <text evidence="3">The sequence shown here is derived from an EMBL/GenBank/DDBJ whole genome shotgun (WGS) entry which is preliminary data.</text>
</comment>
<gene>
    <name evidence="3" type="ORF">DS843_30365</name>
</gene>
<organism evidence="3 4">
    <name type="scientific">Roseomonas genomospecies 6</name>
    <dbReference type="NCBI Taxonomy" id="214106"/>
    <lineage>
        <taxon>Bacteria</taxon>
        <taxon>Pseudomonadati</taxon>
        <taxon>Pseudomonadota</taxon>
        <taxon>Alphaproteobacteria</taxon>
        <taxon>Acetobacterales</taxon>
        <taxon>Roseomonadaceae</taxon>
        <taxon>Roseomonas</taxon>
    </lineage>
</organism>
<sequence length="147" mass="15678">MAHILHRILLTTALALLAPTAIAAPPAAADDAAAAASAFYSWYVEGVENTARFPDAAADQRTLKQRVTEALLKNRKAIIARTGADPFILAQDTGSDWTGAVSAHTVRGTADAAEVQVVLGQQAPHVLKVTMKRIDGIWRIDRVDLGR</sequence>
<dbReference type="Pfam" id="PF12883">
    <property type="entry name" value="DUF3828"/>
    <property type="match status" value="1"/>
</dbReference>
<dbReference type="RefSeq" id="WP_149472556.1">
    <property type="nucleotide sequence ID" value="NZ_QOKW01000058.1"/>
</dbReference>
<evidence type="ECO:0000313" key="3">
    <source>
        <dbReference type="EMBL" id="KAA0675704.1"/>
    </source>
</evidence>
<feature type="chain" id="PRO_5040723718" evidence="1">
    <location>
        <begin position="24"/>
        <end position="147"/>
    </location>
</feature>
<dbReference type="AlphaFoldDB" id="A0A9W7KNL9"/>
<dbReference type="Proteomes" id="UP000480854">
    <property type="component" value="Unassembled WGS sequence"/>
</dbReference>
<dbReference type="Gene3D" id="3.10.450.50">
    <property type="match status" value="1"/>
</dbReference>
<proteinExistence type="predicted"/>
<feature type="domain" description="DUF3828" evidence="2">
    <location>
        <begin position="33"/>
        <end position="144"/>
    </location>
</feature>
<accession>A0A9W7KNL9</accession>